<feature type="transmembrane region" description="Helical" evidence="1">
    <location>
        <begin position="12"/>
        <end position="33"/>
    </location>
</feature>
<sequence length="102" mass="11492">MGKGTGDFIYMAVLSCSTSYHPAGALFLAFFFWKIVAAKEEEKVPPALKQEIEPLVTKEETRPQTADQESGLETVLRSHSIAVLEEEQQPLDFDTWQIEAFQ</sequence>
<keyword evidence="1" id="KW-0812">Transmembrane</keyword>
<organism evidence="2 3">
    <name type="scientific">Ditylenchus dipsaci</name>
    <dbReference type="NCBI Taxonomy" id="166011"/>
    <lineage>
        <taxon>Eukaryota</taxon>
        <taxon>Metazoa</taxon>
        <taxon>Ecdysozoa</taxon>
        <taxon>Nematoda</taxon>
        <taxon>Chromadorea</taxon>
        <taxon>Rhabditida</taxon>
        <taxon>Tylenchina</taxon>
        <taxon>Tylenchomorpha</taxon>
        <taxon>Sphaerularioidea</taxon>
        <taxon>Anguinidae</taxon>
        <taxon>Anguininae</taxon>
        <taxon>Ditylenchus</taxon>
    </lineage>
</organism>
<evidence type="ECO:0000256" key="1">
    <source>
        <dbReference type="SAM" id="Phobius"/>
    </source>
</evidence>
<dbReference type="Proteomes" id="UP000887574">
    <property type="component" value="Unplaced"/>
</dbReference>
<keyword evidence="2" id="KW-1185">Reference proteome</keyword>
<dbReference type="WBParaSite" id="jg9025">
    <property type="protein sequence ID" value="jg9025"/>
    <property type="gene ID" value="jg9025"/>
</dbReference>
<keyword evidence="1" id="KW-1133">Transmembrane helix</keyword>
<accession>A0A915ERJ2</accession>
<dbReference type="AlphaFoldDB" id="A0A915ERJ2"/>
<keyword evidence="1" id="KW-0472">Membrane</keyword>
<name>A0A915ERJ2_9BILA</name>
<protein>
    <submittedName>
        <fullName evidence="3">Uncharacterized protein</fullName>
    </submittedName>
</protein>
<proteinExistence type="predicted"/>
<evidence type="ECO:0000313" key="3">
    <source>
        <dbReference type="WBParaSite" id="jg9025"/>
    </source>
</evidence>
<evidence type="ECO:0000313" key="2">
    <source>
        <dbReference type="Proteomes" id="UP000887574"/>
    </source>
</evidence>
<reference evidence="3" key="1">
    <citation type="submission" date="2022-11" db="UniProtKB">
        <authorList>
            <consortium name="WormBaseParasite"/>
        </authorList>
    </citation>
    <scope>IDENTIFICATION</scope>
</reference>